<evidence type="ECO:0000256" key="1">
    <source>
        <dbReference type="SAM" id="Phobius"/>
    </source>
</evidence>
<gene>
    <name evidence="2" type="ORF">OV287_48510</name>
</gene>
<feature type="transmembrane region" description="Helical" evidence="1">
    <location>
        <begin position="44"/>
        <end position="68"/>
    </location>
</feature>
<protein>
    <submittedName>
        <fullName evidence="2">Uncharacterized protein</fullName>
    </submittedName>
</protein>
<evidence type="ECO:0000313" key="2">
    <source>
        <dbReference type="EMBL" id="MCY1082314.1"/>
    </source>
</evidence>
<dbReference type="EMBL" id="JAPNKA010000001">
    <property type="protein sequence ID" value="MCY1082314.1"/>
    <property type="molecule type" value="Genomic_DNA"/>
</dbReference>
<keyword evidence="1" id="KW-0812">Transmembrane</keyword>
<sequence length="87" mass="9369">MIRSALVMTAVFLLLHLLGGRHYVGMLSGTLEGGRSGLVFGLLYALSWFSTVLLVPVLLLAGLANVALRRRHEVGRMKSPEGGVVPR</sequence>
<evidence type="ECO:0000313" key="3">
    <source>
        <dbReference type="Proteomes" id="UP001207654"/>
    </source>
</evidence>
<accession>A0ABT4AN81</accession>
<name>A0ABT4AN81_9BACT</name>
<proteinExistence type="predicted"/>
<keyword evidence="1" id="KW-0472">Membrane</keyword>
<keyword evidence="1" id="KW-1133">Transmembrane helix</keyword>
<reference evidence="2 3" key="1">
    <citation type="submission" date="2022-11" db="EMBL/GenBank/DDBJ databases">
        <title>Minimal conservation of predation-associated metabolite biosynthetic gene clusters underscores biosynthetic potential of Myxococcota including descriptions for ten novel species: Archangium lansinium sp. nov., Myxococcus landrumus sp. nov., Nannocystis bai.</title>
        <authorList>
            <person name="Ahearne A."/>
            <person name="Stevens C."/>
            <person name="Phillips K."/>
        </authorList>
    </citation>
    <scope>NUCLEOTIDE SEQUENCE [LARGE SCALE GENOMIC DNA]</scope>
    <source>
        <strain evidence="2 3">MIWBW</strain>
    </source>
</reference>
<keyword evidence="3" id="KW-1185">Reference proteome</keyword>
<comment type="caution">
    <text evidence="2">The sequence shown here is derived from an EMBL/GenBank/DDBJ whole genome shotgun (WGS) entry which is preliminary data.</text>
</comment>
<dbReference type="Proteomes" id="UP001207654">
    <property type="component" value="Unassembled WGS sequence"/>
</dbReference>
<dbReference type="RefSeq" id="WP_267540887.1">
    <property type="nucleotide sequence ID" value="NZ_JAPNKA010000001.1"/>
</dbReference>
<organism evidence="2 3">
    <name type="scientific">Archangium lansingense</name>
    <dbReference type="NCBI Taxonomy" id="2995310"/>
    <lineage>
        <taxon>Bacteria</taxon>
        <taxon>Pseudomonadati</taxon>
        <taxon>Myxococcota</taxon>
        <taxon>Myxococcia</taxon>
        <taxon>Myxococcales</taxon>
        <taxon>Cystobacterineae</taxon>
        <taxon>Archangiaceae</taxon>
        <taxon>Archangium</taxon>
    </lineage>
</organism>